<dbReference type="InterPro" id="IPR036661">
    <property type="entry name" value="Luciferase-like_sf"/>
</dbReference>
<dbReference type="GO" id="GO:0005829">
    <property type="term" value="C:cytosol"/>
    <property type="evidence" value="ECO:0007669"/>
    <property type="project" value="TreeGrafter"/>
</dbReference>
<dbReference type="AlphaFoldDB" id="D8J7F8"/>
<evidence type="ECO:0000313" key="4">
    <source>
        <dbReference type="EMBL" id="ADJ14053.1"/>
    </source>
</evidence>
<reference evidence="5 7" key="2">
    <citation type="journal article" date="2014" name="PLoS Genet.">
        <title>Phylogenetically driven sequencing of extremely halophilic archaea reveals strategies for static and dynamic osmo-response.</title>
        <authorList>
            <person name="Becker E.A."/>
            <person name="Seitzer P.M."/>
            <person name="Tritt A."/>
            <person name="Larsen D."/>
            <person name="Krusor M."/>
            <person name="Yao A.I."/>
            <person name="Wu D."/>
            <person name="Madern D."/>
            <person name="Eisen J.A."/>
            <person name="Darling A.E."/>
            <person name="Facciotti M.T."/>
        </authorList>
    </citation>
    <scope>NUCLEOTIDE SEQUENCE [LARGE SCALE GENOMIC DNA]</scope>
    <source>
        <strain evidence="5">B3</strain>
        <strain evidence="7">DSM 18796 / CECT 7217 / JCM 14584 / KCTC 4019 / B3</strain>
    </source>
</reference>
<protein>
    <submittedName>
        <fullName evidence="4">Luciferase-like monooxygenase</fullName>
    </submittedName>
</protein>
<dbReference type="RefSeq" id="WP_008418044.1">
    <property type="nucleotide sequence ID" value="NC_014297.1"/>
</dbReference>
<dbReference type="EMBL" id="AOHV01000042">
    <property type="protein sequence ID" value="ELY33903.1"/>
    <property type="molecule type" value="Genomic_DNA"/>
</dbReference>
<feature type="domain" description="Luciferase-like" evidence="3">
    <location>
        <begin position="1"/>
        <end position="306"/>
    </location>
</feature>
<keyword evidence="7" id="KW-1185">Reference proteome</keyword>
<dbReference type="Proteomes" id="UP000011645">
    <property type="component" value="Unassembled WGS sequence"/>
</dbReference>
<gene>
    <name evidence="4" type="ordered locus">HacjB3_03300</name>
    <name evidence="5" type="ORF">C497_16007</name>
</gene>
<sequence length="348" mass="36825">MELSAVDLSPVPDDGTAADAYANTVEAARQAERLGYSRFWVAEHHAMADTLAGTSPEVLLGRLAGETDSIRLGSGAVLLNHYSPFKVAELFGALDGLAPGRIDAGLGRANGSPASDRALGTDRHVQDPDGDHREKIEAVVNHLYDDYPEGHPYSDLAIPRSGEGPAIPWALGSSPSSAAIAGELGLRYCFAAFIRPQFAVHAFEQYREGFRASELAGSTDEPEGILAVNAVCAETDEEAARLRAVAEASYQRMQRGIVGTTPSVEEAIGELGGVPDPTPATLDDDEWPRAISGSPETIAGLLEQLTDRVGVDEVMIQHVISDHDDALRSHELLAEGVGLTPRRAGDGS</sequence>
<keyword evidence="4" id="KW-0560">Oxidoreductase</keyword>
<dbReference type="InterPro" id="IPR011251">
    <property type="entry name" value="Luciferase-like_dom"/>
</dbReference>
<dbReference type="STRING" id="795797.HacjB3_03300"/>
<evidence type="ECO:0000259" key="3">
    <source>
        <dbReference type="Pfam" id="PF00296"/>
    </source>
</evidence>
<feature type="compositionally biased region" description="Basic and acidic residues" evidence="2">
    <location>
        <begin position="119"/>
        <end position="129"/>
    </location>
</feature>
<dbReference type="SUPFAM" id="SSF51679">
    <property type="entry name" value="Bacterial luciferase-like"/>
    <property type="match status" value="1"/>
</dbReference>
<dbReference type="PANTHER" id="PTHR30137">
    <property type="entry name" value="LUCIFERASE-LIKE MONOOXYGENASE"/>
    <property type="match status" value="1"/>
</dbReference>
<dbReference type="HOGENOM" id="CLU_027853_9_0_2"/>
<dbReference type="InterPro" id="IPR019949">
    <property type="entry name" value="CmoO-like"/>
</dbReference>
<evidence type="ECO:0000256" key="2">
    <source>
        <dbReference type="SAM" id="MobiDB-lite"/>
    </source>
</evidence>
<dbReference type="Proteomes" id="UP000000390">
    <property type="component" value="Chromosome"/>
</dbReference>
<evidence type="ECO:0000313" key="7">
    <source>
        <dbReference type="Proteomes" id="UP000011645"/>
    </source>
</evidence>
<dbReference type="PANTHER" id="PTHR30137:SF6">
    <property type="entry name" value="LUCIFERASE-LIKE MONOOXYGENASE"/>
    <property type="match status" value="1"/>
</dbReference>
<reference evidence="4 6" key="1">
    <citation type="journal article" date="2010" name="J. Bacteriol.">
        <title>Complete genome sequence of Halalkalicoccus jeotgali B3(T), an extremely halophilic archaeon.</title>
        <authorList>
            <person name="Roh S.W."/>
            <person name="Nam Y.D."/>
            <person name="Nam S.H."/>
            <person name="Choi S.H."/>
            <person name="Park H.S."/>
            <person name="Bae J.W."/>
        </authorList>
    </citation>
    <scope>NUCLEOTIDE SEQUENCE [LARGE SCALE GENOMIC DNA]</scope>
    <source>
        <strain evidence="4">B3</strain>
        <strain evidence="6">DSM 18796 / CECT 7217 / JCM 14584 / KCTC 4019 / B3</strain>
    </source>
</reference>
<keyword evidence="4" id="KW-0503">Monooxygenase</keyword>
<dbReference type="EMBL" id="CP002062">
    <property type="protein sequence ID" value="ADJ14053.1"/>
    <property type="molecule type" value="Genomic_DNA"/>
</dbReference>
<proteinExistence type="predicted"/>
<dbReference type="GO" id="GO:0004497">
    <property type="term" value="F:monooxygenase activity"/>
    <property type="evidence" value="ECO:0007669"/>
    <property type="project" value="UniProtKB-KW"/>
</dbReference>
<dbReference type="InterPro" id="IPR050766">
    <property type="entry name" value="Bact_Lucif_Oxidored"/>
</dbReference>
<dbReference type="GeneID" id="9418460"/>
<feature type="region of interest" description="Disordered" evidence="2">
    <location>
        <begin position="108"/>
        <end position="129"/>
    </location>
</feature>
<dbReference type="PATRIC" id="fig|795797.18.peg.660"/>
<dbReference type="CDD" id="cd00347">
    <property type="entry name" value="Flavin_utilizing_monoxygenases"/>
    <property type="match status" value="2"/>
</dbReference>
<dbReference type="Pfam" id="PF00296">
    <property type="entry name" value="Bac_luciferase"/>
    <property type="match status" value="1"/>
</dbReference>
<comment type="similarity">
    <text evidence="1">To bacterial alkanal monooxygenase alpha and beta chains.</text>
</comment>
<dbReference type="NCBIfam" id="TIGR03558">
    <property type="entry name" value="oxido_grp_1"/>
    <property type="match status" value="1"/>
</dbReference>
<evidence type="ECO:0000313" key="6">
    <source>
        <dbReference type="Proteomes" id="UP000000390"/>
    </source>
</evidence>
<dbReference type="Gene3D" id="3.20.20.30">
    <property type="entry name" value="Luciferase-like domain"/>
    <property type="match status" value="1"/>
</dbReference>
<name>D8J7F8_HALJB</name>
<accession>D8J7F8</accession>
<evidence type="ECO:0000256" key="1">
    <source>
        <dbReference type="ARBA" id="ARBA00007789"/>
    </source>
</evidence>
<evidence type="ECO:0000313" key="5">
    <source>
        <dbReference type="EMBL" id="ELY33903.1"/>
    </source>
</evidence>
<organism evidence="4 6">
    <name type="scientific">Halalkalicoccus jeotgali (strain DSM 18796 / CECT 7217 / JCM 14584 / KCTC 4019 / B3)</name>
    <dbReference type="NCBI Taxonomy" id="795797"/>
    <lineage>
        <taxon>Archaea</taxon>
        <taxon>Methanobacteriati</taxon>
        <taxon>Methanobacteriota</taxon>
        <taxon>Stenosarchaea group</taxon>
        <taxon>Halobacteria</taxon>
        <taxon>Halobacteriales</taxon>
        <taxon>Halococcaceae</taxon>
        <taxon>Halalkalicoccus</taxon>
    </lineage>
</organism>
<dbReference type="OrthoDB" id="167712at2157"/>
<dbReference type="eggNOG" id="arCOG02410">
    <property type="taxonomic scope" value="Archaea"/>
</dbReference>
<dbReference type="KEGG" id="hje:HacjB3_03300"/>
<dbReference type="GO" id="GO:0016705">
    <property type="term" value="F:oxidoreductase activity, acting on paired donors, with incorporation or reduction of molecular oxygen"/>
    <property type="evidence" value="ECO:0007669"/>
    <property type="project" value="InterPro"/>
</dbReference>